<gene>
    <name evidence="1" type="ORF">ABDK96_06320</name>
</gene>
<evidence type="ECO:0000313" key="1">
    <source>
        <dbReference type="EMBL" id="MEO9247289.1"/>
    </source>
</evidence>
<reference evidence="1 2" key="1">
    <citation type="submission" date="2024-05" db="EMBL/GenBank/DDBJ databases">
        <authorList>
            <person name="Yi C."/>
        </authorList>
    </citation>
    <scope>NUCLEOTIDE SEQUENCE [LARGE SCALE GENOMIC DNA]</scope>
    <source>
        <strain evidence="1 2">XS13</strain>
    </source>
</reference>
<evidence type="ECO:0000313" key="2">
    <source>
        <dbReference type="Proteomes" id="UP001484097"/>
    </source>
</evidence>
<protein>
    <submittedName>
        <fullName evidence="1">Thioesterase family protein</fullName>
    </submittedName>
</protein>
<sequence length="177" mass="19573">MPIAASAPSPDQVLQVPSSSCGTVEEDWIDRNGHMDIRHYLDIGALATDQVVRAAGIDDDYHADRRMGVFTAEQHLTYLREMRLGTPYSAHVRILDRSAKACHLLALIMERTHDRLACLFETVLVHVDLQSRSSTAFAEDAAVAYDRLQAEDRARSTWPAPVCGILGPTRRSSGDNS</sequence>
<accession>A0ABV0IGK2</accession>
<dbReference type="EMBL" id="JBDXMX010000002">
    <property type="protein sequence ID" value="MEO9247289.1"/>
    <property type="molecule type" value="Genomic_DNA"/>
</dbReference>
<dbReference type="CDD" id="cd00586">
    <property type="entry name" value="4HBT"/>
    <property type="match status" value="1"/>
</dbReference>
<name>A0ABV0IGK2_9MICC</name>
<dbReference type="SUPFAM" id="SSF54637">
    <property type="entry name" value="Thioesterase/thiol ester dehydrase-isomerase"/>
    <property type="match status" value="1"/>
</dbReference>
<proteinExistence type="predicted"/>
<keyword evidence="2" id="KW-1185">Reference proteome</keyword>
<dbReference type="RefSeq" id="WP_347919801.1">
    <property type="nucleotide sequence ID" value="NZ_JBDXMX010000002.1"/>
</dbReference>
<dbReference type="Pfam" id="PF13279">
    <property type="entry name" value="4HBT_2"/>
    <property type="match status" value="1"/>
</dbReference>
<dbReference type="Proteomes" id="UP001484097">
    <property type="component" value="Unassembled WGS sequence"/>
</dbReference>
<comment type="caution">
    <text evidence="1">The sequence shown here is derived from an EMBL/GenBank/DDBJ whole genome shotgun (WGS) entry which is preliminary data.</text>
</comment>
<dbReference type="InterPro" id="IPR029069">
    <property type="entry name" value="HotDog_dom_sf"/>
</dbReference>
<dbReference type="Gene3D" id="3.10.129.10">
    <property type="entry name" value="Hotdog Thioesterase"/>
    <property type="match status" value="1"/>
</dbReference>
<organism evidence="1 2">
    <name type="scientific">Citricoccus nitrophenolicus</name>
    <dbReference type="NCBI Taxonomy" id="863575"/>
    <lineage>
        <taxon>Bacteria</taxon>
        <taxon>Bacillati</taxon>
        <taxon>Actinomycetota</taxon>
        <taxon>Actinomycetes</taxon>
        <taxon>Micrococcales</taxon>
        <taxon>Micrococcaceae</taxon>
        <taxon>Citricoccus</taxon>
    </lineage>
</organism>